<dbReference type="Proteomes" id="UP000242219">
    <property type="component" value="Unassembled WGS sequence"/>
</dbReference>
<sequence length="184" mass="20994">MNSKAGELPETRDIVCPYCHRNFPVSIRCISIPCRYCNRHINIQEVLFPPKKREKPSRGERRIFCYKCGKEIYTHAKAQAIRCNHCYHQNDMNDYKIKALLGKIIETHGTLYLKKKGIIEISNIRVGNAIVKGKIHGDLYANGTVEILKPGEIYGKITCRKLIIKKGGTFSGKVQMLPANQEFS</sequence>
<evidence type="ECO:0008006" key="4">
    <source>
        <dbReference type="Google" id="ProtNLM"/>
    </source>
</evidence>
<evidence type="ECO:0000313" key="3">
    <source>
        <dbReference type="Proteomes" id="UP000242219"/>
    </source>
</evidence>
<dbReference type="EMBL" id="MJUW02000021">
    <property type="protein sequence ID" value="OQD46743.1"/>
    <property type="molecule type" value="Genomic_DNA"/>
</dbReference>
<dbReference type="AlphaFoldDB" id="A0A1V6M2X5"/>
<evidence type="ECO:0000313" key="2">
    <source>
        <dbReference type="EMBL" id="OQD46743.1"/>
    </source>
</evidence>
<comment type="caution">
    <text evidence="2">The sequence shown here is derived from an EMBL/GenBank/DDBJ whole genome shotgun (WGS) entry which is preliminary data.</text>
</comment>
<dbReference type="RefSeq" id="WP_070066105.1">
    <property type="nucleotide sequence ID" value="NZ_MJUW02000021.1"/>
</dbReference>
<comment type="similarity">
    <text evidence="1">Belongs to the bactofilin family.</text>
</comment>
<organism evidence="2 3">
    <name type="scientific">Candidatus Brocadia sapporoensis</name>
    <dbReference type="NCBI Taxonomy" id="392547"/>
    <lineage>
        <taxon>Bacteria</taxon>
        <taxon>Pseudomonadati</taxon>
        <taxon>Planctomycetota</taxon>
        <taxon>Candidatus Brocadiia</taxon>
        <taxon>Candidatus Brocadiales</taxon>
        <taxon>Candidatus Brocadiaceae</taxon>
        <taxon>Candidatus Brocadia</taxon>
    </lineage>
</organism>
<dbReference type="PANTHER" id="PTHR35024:SF4">
    <property type="entry name" value="POLYMER-FORMING CYTOSKELETAL PROTEIN"/>
    <property type="match status" value="1"/>
</dbReference>
<proteinExistence type="inferred from homology"/>
<keyword evidence="3" id="KW-1185">Reference proteome</keyword>
<reference evidence="2 3" key="1">
    <citation type="journal article" date="2016" name="Genome Announc.">
        <title>Draft Genome Sequence of the Anaerobic Ammonium-Oxidizing Bacterium 'Candidatus Brocadia sp. 40'.</title>
        <authorList>
            <person name="Ali M."/>
            <person name="Haroon M.F."/>
            <person name="Narita Y."/>
            <person name="Zhang L."/>
            <person name="Rangel Shaw D."/>
            <person name="Okabe S."/>
            <person name="Saikaly P.E."/>
        </authorList>
    </citation>
    <scope>NUCLEOTIDE SEQUENCE [LARGE SCALE GENOMIC DNA]</scope>
    <source>
        <strain evidence="2 3">40</strain>
    </source>
</reference>
<name>A0A1V6M2X5_9BACT</name>
<dbReference type="InterPro" id="IPR007607">
    <property type="entry name" value="BacA/B"/>
</dbReference>
<accession>A0A1V6M2X5</accession>
<dbReference type="PANTHER" id="PTHR35024">
    <property type="entry name" value="HYPOTHETICAL CYTOSOLIC PROTEIN"/>
    <property type="match status" value="1"/>
</dbReference>
<dbReference type="Pfam" id="PF04519">
    <property type="entry name" value="Bactofilin"/>
    <property type="match status" value="1"/>
</dbReference>
<gene>
    <name evidence="2" type="ORF">BIY37_01670</name>
</gene>
<protein>
    <recommendedName>
        <fullName evidence="4">Polymer-forming cytoskeletal protein</fullName>
    </recommendedName>
</protein>
<evidence type="ECO:0000256" key="1">
    <source>
        <dbReference type="ARBA" id="ARBA00044755"/>
    </source>
</evidence>